<reference evidence="2" key="1">
    <citation type="submission" date="2023-11" db="EMBL/GenBank/DDBJ databases">
        <title>Genome assemblies of two species of porcelain crab, Petrolisthes cinctipes and Petrolisthes manimaculis (Anomura: Porcellanidae).</title>
        <authorList>
            <person name="Angst P."/>
        </authorList>
    </citation>
    <scope>NUCLEOTIDE SEQUENCE</scope>
    <source>
        <strain evidence="2">PB745_02</strain>
        <tissue evidence="2">Gill</tissue>
    </source>
</reference>
<feature type="region of interest" description="Disordered" evidence="1">
    <location>
        <begin position="37"/>
        <end position="109"/>
    </location>
</feature>
<proteinExistence type="predicted"/>
<organism evidence="2 3">
    <name type="scientific">Petrolisthes manimaculis</name>
    <dbReference type="NCBI Taxonomy" id="1843537"/>
    <lineage>
        <taxon>Eukaryota</taxon>
        <taxon>Metazoa</taxon>
        <taxon>Ecdysozoa</taxon>
        <taxon>Arthropoda</taxon>
        <taxon>Crustacea</taxon>
        <taxon>Multicrustacea</taxon>
        <taxon>Malacostraca</taxon>
        <taxon>Eumalacostraca</taxon>
        <taxon>Eucarida</taxon>
        <taxon>Decapoda</taxon>
        <taxon>Pleocyemata</taxon>
        <taxon>Anomura</taxon>
        <taxon>Galatheoidea</taxon>
        <taxon>Porcellanidae</taxon>
        <taxon>Petrolisthes</taxon>
    </lineage>
</organism>
<keyword evidence="3" id="KW-1185">Reference proteome</keyword>
<name>A0AAE1TV12_9EUCA</name>
<protein>
    <submittedName>
        <fullName evidence="2">Uncharacterized protein</fullName>
    </submittedName>
</protein>
<sequence length="109" mass="12296">MELRGEIVEMDGDRHSPELGSICKLALLGKQHFRVEQLSPPPLTHPPQQRSHLQSLSPPNPLPQLPIFISPHPGLPYWPSSLQGPRERDPGNERNLASRGRSLKSKRLY</sequence>
<dbReference type="AlphaFoldDB" id="A0AAE1TV12"/>
<comment type="caution">
    <text evidence="2">The sequence shown here is derived from an EMBL/GenBank/DDBJ whole genome shotgun (WGS) entry which is preliminary data.</text>
</comment>
<evidence type="ECO:0000313" key="2">
    <source>
        <dbReference type="EMBL" id="KAK4296194.1"/>
    </source>
</evidence>
<evidence type="ECO:0000256" key="1">
    <source>
        <dbReference type="SAM" id="MobiDB-lite"/>
    </source>
</evidence>
<accession>A0AAE1TV12</accession>
<evidence type="ECO:0000313" key="3">
    <source>
        <dbReference type="Proteomes" id="UP001292094"/>
    </source>
</evidence>
<dbReference type="EMBL" id="JAWZYT010003909">
    <property type="protein sequence ID" value="KAK4296194.1"/>
    <property type="molecule type" value="Genomic_DNA"/>
</dbReference>
<dbReference type="Proteomes" id="UP001292094">
    <property type="component" value="Unassembled WGS sequence"/>
</dbReference>
<gene>
    <name evidence="2" type="ORF">Pmani_031307</name>
</gene>